<organism evidence="3 4">
    <name type="scientific">Candidatus Wolfebacteria bacterium GW2011_GWC2_39_22</name>
    <dbReference type="NCBI Taxonomy" id="1619013"/>
    <lineage>
        <taxon>Bacteria</taxon>
        <taxon>Candidatus Wolfeibacteriota</taxon>
    </lineage>
</organism>
<evidence type="ECO:0000313" key="3">
    <source>
        <dbReference type="EMBL" id="KKR12145.1"/>
    </source>
</evidence>
<evidence type="ECO:0000256" key="2">
    <source>
        <dbReference type="SAM" id="SignalP"/>
    </source>
</evidence>
<proteinExistence type="predicted"/>
<evidence type="ECO:0000313" key="4">
    <source>
        <dbReference type="Proteomes" id="UP000034665"/>
    </source>
</evidence>
<dbReference type="EMBL" id="LBWR01000003">
    <property type="protein sequence ID" value="KKR12145.1"/>
    <property type="molecule type" value="Genomic_DNA"/>
</dbReference>
<dbReference type="Proteomes" id="UP000034665">
    <property type="component" value="Unassembled WGS sequence"/>
</dbReference>
<sequence length="180" mass="18929">MKKQYIYLVVGCMAIAGFSAVAYAQVPTTTTPQPAVTATQKPLTPAAKKVRLQEAVTGLERSLEVRIATLEEVAMRIQSRIAKLQLEGKDMTIASAKLVEAQKAIAGAKTELATMKKANIAMVASTKPATAFANIKNKLAKNVTTKIKAAHKALVETIVSMKGAGNGMPATATTSTSTAR</sequence>
<feature type="coiled-coil region" evidence="1">
    <location>
        <begin position="67"/>
        <end position="118"/>
    </location>
</feature>
<feature type="chain" id="PRO_5002534096" evidence="2">
    <location>
        <begin position="25"/>
        <end position="180"/>
    </location>
</feature>
<gene>
    <name evidence="3" type="ORF">UT41_C0003G0072</name>
</gene>
<evidence type="ECO:0000256" key="1">
    <source>
        <dbReference type="SAM" id="Coils"/>
    </source>
</evidence>
<comment type="caution">
    <text evidence="3">The sequence shown here is derived from an EMBL/GenBank/DDBJ whole genome shotgun (WGS) entry which is preliminary data.</text>
</comment>
<accession>A0A0G0QP29</accession>
<dbReference type="AlphaFoldDB" id="A0A0G0QP29"/>
<name>A0A0G0QP29_9BACT</name>
<reference evidence="3 4" key="1">
    <citation type="journal article" date="2015" name="Nature">
        <title>rRNA introns, odd ribosomes, and small enigmatic genomes across a large radiation of phyla.</title>
        <authorList>
            <person name="Brown C.T."/>
            <person name="Hug L.A."/>
            <person name="Thomas B.C."/>
            <person name="Sharon I."/>
            <person name="Castelle C.J."/>
            <person name="Singh A."/>
            <person name="Wilkins M.J."/>
            <person name="Williams K.H."/>
            <person name="Banfield J.F."/>
        </authorList>
    </citation>
    <scope>NUCLEOTIDE SEQUENCE [LARGE SCALE GENOMIC DNA]</scope>
</reference>
<keyword evidence="1" id="KW-0175">Coiled coil</keyword>
<dbReference type="STRING" id="1619013.UT41_C0003G0072"/>
<protein>
    <submittedName>
        <fullName evidence="3">Uncharacterized protein</fullName>
    </submittedName>
</protein>
<feature type="signal peptide" evidence="2">
    <location>
        <begin position="1"/>
        <end position="24"/>
    </location>
</feature>
<keyword evidence="2" id="KW-0732">Signal</keyword>